<dbReference type="Pfam" id="PF23658">
    <property type="entry name" value="PDZ_CPAF_rel"/>
    <property type="match status" value="1"/>
</dbReference>
<feature type="chain" id="PRO_5040176288" evidence="1">
    <location>
        <begin position="20"/>
        <end position="374"/>
    </location>
</feature>
<dbReference type="OrthoDB" id="2355851at2759"/>
<dbReference type="InterPro" id="IPR056186">
    <property type="entry name" value="PDZ_CPAF-rel"/>
</dbReference>
<keyword evidence="1" id="KW-0732">Signal</keyword>
<evidence type="ECO:0000313" key="4">
    <source>
        <dbReference type="Proteomes" id="UP000789405"/>
    </source>
</evidence>
<sequence>FFTFLFFLALNAQSHIILGEASVHVTDGCARIHNEFITNQKTNFSYIDVKDCYESYPFDKAVASKTIDTLTDLIGGFYSFLDKAKELPQPGYDFRPMDLIAELNLFRNKSYATLYDFTIDIKHLFNDLKDAHTTFISNCFETFVFYTNMTFYSVVDDGKQKIKVFNDTIDRSNIDCEVTHIDGQQAFQIIYEYANKSVYWSRDLGVRFNIALDHAHAKKSFAIRYEIPEKPDITYTLKCDNTNEFNVIRNWNAFTISSILDKFNDSKSYFDNICNPIKESKQPVSFNPKHRKITKIIDNANGILAKQDQSVTTIRIVNQFVEFYKVKDFGVVKIITEQPNTLTTDETIAIFPKVIQGFKELANAGIKKVISNLV</sequence>
<evidence type="ECO:0000313" key="3">
    <source>
        <dbReference type="EMBL" id="CAG8589182.1"/>
    </source>
</evidence>
<protein>
    <submittedName>
        <fullName evidence="3">20216_t:CDS:1</fullName>
    </submittedName>
</protein>
<evidence type="ECO:0000259" key="2">
    <source>
        <dbReference type="Pfam" id="PF23658"/>
    </source>
</evidence>
<proteinExistence type="predicted"/>
<dbReference type="Proteomes" id="UP000789405">
    <property type="component" value="Unassembled WGS sequence"/>
</dbReference>
<comment type="caution">
    <text evidence="3">The sequence shown here is derived from an EMBL/GenBank/DDBJ whole genome shotgun (WGS) entry which is preliminary data.</text>
</comment>
<feature type="non-terminal residue" evidence="3">
    <location>
        <position position="374"/>
    </location>
</feature>
<dbReference type="EMBL" id="CAJVPY010003348">
    <property type="protein sequence ID" value="CAG8589182.1"/>
    <property type="molecule type" value="Genomic_DNA"/>
</dbReference>
<evidence type="ECO:0000256" key="1">
    <source>
        <dbReference type="SAM" id="SignalP"/>
    </source>
</evidence>
<name>A0A9N9C6T8_9GLOM</name>
<feature type="domain" description="CPAF-like PDZ" evidence="2">
    <location>
        <begin position="145"/>
        <end position="248"/>
    </location>
</feature>
<reference evidence="3" key="1">
    <citation type="submission" date="2021-06" db="EMBL/GenBank/DDBJ databases">
        <authorList>
            <person name="Kallberg Y."/>
            <person name="Tangrot J."/>
            <person name="Rosling A."/>
        </authorList>
    </citation>
    <scope>NUCLEOTIDE SEQUENCE</scope>
    <source>
        <strain evidence="3">MA453B</strain>
    </source>
</reference>
<dbReference type="PANTHER" id="PTHR37049">
    <property type="entry name" value="PEPTIDASE S41 FAMILY PROTEIN"/>
    <property type="match status" value="1"/>
</dbReference>
<gene>
    <name evidence="3" type="ORF">DERYTH_LOCUS7077</name>
</gene>
<keyword evidence="4" id="KW-1185">Reference proteome</keyword>
<dbReference type="AlphaFoldDB" id="A0A9N9C6T8"/>
<dbReference type="InterPro" id="IPR052766">
    <property type="entry name" value="S41A_metabolite_peptidase"/>
</dbReference>
<accession>A0A9N9C6T8</accession>
<dbReference type="PANTHER" id="PTHR37049:SF4">
    <property type="entry name" value="RHODANESE DOMAIN-CONTAINING PROTEIN"/>
    <property type="match status" value="1"/>
</dbReference>
<feature type="signal peptide" evidence="1">
    <location>
        <begin position="1"/>
        <end position="19"/>
    </location>
</feature>
<organism evidence="3 4">
    <name type="scientific">Dentiscutata erythropus</name>
    <dbReference type="NCBI Taxonomy" id="1348616"/>
    <lineage>
        <taxon>Eukaryota</taxon>
        <taxon>Fungi</taxon>
        <taxon>Fungi incertae sedis</taxon>
        <taxon>Mucoromycota</taxon>
        <taxon>Glomeromycotina</taxon>
        <taxon>Glomeromycetes</taxon>
        <taxon>Diversisporales</taxon>
        <taxon>Gigasporaceae</taxon>
        <taxon>Dentiscutata</taxon>
    </lineage>
</organism>